<proteinExistence type="predicted"/>
<dbReference type="EMBL" id="RDQH01000333">
    <property type="protein sequence ID" value="RXH95286.1"/>
    <property type="molecule type" value="Genomic_DNA"/>
</dbReference>
<gene>
    <name evidence="1" type="ORF">DVH24_024970</name>
</gene>
<evidence type="ECO:0000313" key="1">
    <source>
        <dbReference type="EMBL" id="RXH95286.1"/>
    </source>
</evidence>
<protein>
    <submittedName>
        <fullName evidence="1">Uncharacterized protein</fullName>
    </submittedName>
</protein>
<name>A0A498JJR7_MALDO</name>
<evidence type="ECO:0000313" key="2">
    <source>
        <dbReference type="Proteomes" id="UP000290289"/>
    </source>
</evidence>
<dbReference type="AlphaFoldDB" id="A0A498JJR7"/>
<reference evidence="1 2" key="1">
    <citation type="submission" date="2018-10" db="EMBL/GenBank/DDBJ databases">
        <title>A high-quality apple genome assembly.</title>
        <authorList>
            <person name="Hu J."/>
        </authorList>
    </citation>
    <scope>NUCLEOTIDE SEQUENCE [LARGE SCALE GENOMIC DNA]</scope>
    <source>
        <strain evidence="2">cv. HFTH1</strain>
        <tissue evidence="1">Young leaf</tissue>
    </source>
</reference>
<sequence length="91" mass="10065">MSHPGLDSAVTRYCPLWVPTTPSRNSHDNFPVGHPSWDCMRLLSNSLNFGVPMEPEVSELPKALYENIHIRHRRSTSLGDVGCCNPPPLGA</sequence>
<accession>A0A498JJR7</accession>
<dbReference type="Proteomes" id="UP000290289">
    <property type="component" value="Chromosome 7"/>
</dbReference>
<comment type="caution">
    <text evidence="1">The sequence shown here is derived from an EMBL/GenBank/DDBJ whole genome shotgun (WGS) entry which is preliminary data.</text>
</comment>
<organism evidence="1 2">
    <name type="scientific">Malus domestica</name>
    <name type="common">Apple</name>
    <name type="synonym">Pyrus malus</name>
    <dbReference type="NCBI Taxonomy" id="3750"/>
    <lineage>
        <taxon>Eukaryota</taxon>
        <taxon>Viridiplantae</taxon>
        <taxon>Streptophyta</taxon>
        <taxon>Embryophyta</taxon>
        <taxon>Tracheophyta</taxon>
        <taxon>Spermatophyta</taxon>
        <taxon>Magnoliopsida</taxon>
        <taxon>eudicotyledons</taxon>
        <taxon>Gunneridae</taxon>
        <taxon>Pentapetalae</taxon>
        <taxon>rosids</taxon>
        <taxon>fabids</taxon>
        <taxon>Rosales</taxon>
        <taxon>Rosaceae</taxon>
        <taxon>Amygdaloideae</taxon>
        <taxon>Maleae</taxon>
        <taxon>Malus</taxon>
    </lineage>
</organism>
<keyword evidence="2" id="KW-1185">Reference proteome</keyword>